<dbReference type="PANTHER" id="PTHR43229:SF2">
    <property type="entry name" value="NODULATION PROTEIN J"/>
    <property type="match status" value="1"/>
</dbReference>
<dbReference type="GO" id="GO:0043190">
    <property type="term" value="C:ATP-binding cassette (ABC) transporter complex"/>
    <property type="evidence" value="ECO:0007669"/>
    <property type="project" value="InterPro"/>
</dbReference>
<dbReference type="Proteomes" id="UP000294513">
    <property type="component" value="Unassembled WGS sequence"/>
</dbReference>
<comment type="caution">
    <text evidence="9">The sequence shown here is derived from an EMBL/GenBank/DDBJ whole genome shotgun (WGS) entry which is preliminary data.</text>
</comment>
<dbReference type="EMBL" id="SMKU01000021">
    <property type="protein sequence ID" value="TDD94239.1"/>
    <property type="molecule type" value="Genomic_DNA"/>
</dbReference>
<evidence type="ECO:0000256" key="5">
    <source>
        <dbReference type="ARBA" id="ARBA00023251"/>
    </source>
</evidence>
<organism evidence="9 10">
    <name type="scientific">Actinomadura rubrisoli</name>
    <dbReference type="NCBI Taxonomy" id="2530368"/>
    <lineage>
        <taxon>Bacteria</taxon>
        <taxon>Bacillati</taxon>
        <taxon>Actinomycetota</taxon>
        <taxon>Actinomycetes</taxon>
        <taxon>Streptosporangiales</taxon>
        <taxon>Thermomonosporaceae</taxon>
        <taxon>Actinomadura</taxon>
    </lineage>
</organism>
<feature type="region of interest" description="Disordered" evidence="7">
    <location>
        <begin position="1"/>
        <end position="20"/>
    </location>
</feature>
<sequence>MTALTAAPAVRRKPGRTPAGTVRSGMTLAWRNVLQLKHSPQKLVEVTLLPIVFLVLFLYVFGGALAGDTSSYLQLLLPGLIAQMAMFATMGLGASMNEDIHRGVFDRFRTMPIARSAPLLGAVLGDTVRFCITMSVLTSLGAALGFRFHNDLLSILAAYGLAYLYYLSISWFSLLVGLMAPSPDAVQGFTFMWSMPLTFGSSVFMADTSSMPGWLRSWVDINPISQLADAIRALTLGTPAGNHIWFSLLWAAAIALVAFPLALVAYNRRL</sequence>
<keyword evidence="4 6" id="KW-0472">Membrane</keyword>
<evidence type="ECO:0000313" key="9">
    <source>
        <dbReference type="EMBL" id="TDD94239.1"/>
    </source>
</evidence>
<gene>
    <name evidence="9" type="ORF">E1298_07280</name>
</gene>
<keyword evidence="6" id="KW-0813">Transport</keyword>
<dbReference type="InterPro" id="IPR013525">
    <property type="entry name" value="ABC2_TM"/>
</dbReference>
<feature type="transmembrane region" description="Helical" evidence="6">
    <location>
        <begin position="72"/>
        <end position="96"/>
    </location>
</feature>
<feature type="transmembrane region" description="Helical" evidence="6">
    <location>
        <begin position="188"/>
        <end position="206"/>
    </location>
</feature>
<feature type="domain" description="ABC transmembrane type-2" evidence="8">
    <location>
        <begin position="41"/>
        <end position="269"/>
    </location>
</feature>
<reference evidence="9 10" key="1">
    <citation type="submission" date="2019-03" db="EMBL/GenBank/DDBJ databases">
        <title>Draft genome sequences of novel Actinobacteria.</title>
        <authorList>
            <person name="Sahin N."/>
            <person name="Ay H."/>
            <person name="Saygin H."/>
        </authorList>
    </citation>
    <scope>NUCLEOTIDE SEQUENCE [LARGE SCALE GENOMIC DNA]</scope>
    <source>
        <strain evidence="9 10">H3C3</strain>
    </source>
</reference>
<dbReference type="OrthoDB" id="8988363at2"/>
<evidence type="ECO:0000256" key="7">
    <source>
        <dbReference type="SAM" id="MobiDB-lite"/>
    </source>
</evidence>
<dbReference type="InterPro" id="IPR047817">
    <property type="entry name" value="ABC2_TM_bact-type"/>
</dbReference>
<protein>
    <recommendedName>
        <fullName evidence="6">Transport permease protein</fullName>
    </recommendedName>
</protein>
<dbReference type="InterPro" id="IPR051784">
    <property type="entry name" value="Nod_factor_ABC_transporter"/>
</dbReference>
<dbReference type="PANTHER" id="PTHR43229">
    <property type="entry name" value="NODULATION PROTEIN J"/>
    <property type="match status" value="1"/>
</dbReference>
<name>A0A4R5C6C9_9ACTN</name>
<keyword evidence="5" id="KW-0046">Antibiotic resistance</keyword>
<keyword evidence="10" id="KW-1185">Reference proteome</keyword>
<comment type="similarity">
    <text evidence="6">Belongs to the ABC-2 integral membrane protein family.</text>
</comment>
<evidence type="ECO:0000256" key="3">
    <source>
        <dbReference type="ARBA" id="ARBA00022989"/>
    </source>
</evidence>
<evidence type="ECO:0000256" key="1">
    <source>
        <dbReference type="ARBA" id="ARBA00004141"/>
    </source>
</evidence>
<keyword evidence="6" id="KW-1003">Cell membrane</keyword>
<evidence type="ECO:0000259" key="8">
    <source>
        <dbReference type="PROSITE" id="PS51012"/>
    </source>
</evidence>
<dbReference type="PIRSF" id="PIRSF006648">
    <property type="entry name" value="DrrB"/>
    <property type="match status" value="1"/>
</dbReference>
<evidence type="ECO:0000256" key="4">
    <source>
        <dbReference type="ARBA" id="ARBA00023136"/>
    </source>
</evidence>
<dbReference type="PROSITE" id="PS51012">
    <property type="entry name" value="ABC_TM2"/>
    <property type="match status" value="1"/>
</dbReference>
<proteinExistence type="inferred from homology"/>
<feature type="transmembrane region" description="Helical" evidence="6">
    <location>
        <begin position="244"/>
        <end position="266"/>
    </location>
</feature>
<feature type="transmembrane region" description="Helical" evidence="6">
    <location>
        <begin position="46"/>
        <end position="66"/>
    </location>
</feature>
<keyword evidence="2 6" id="KW-0812">Transmembrane</keyword>
<comment type="subcellular location">
    <subcellularLocation>
        <location evidence="6">Cell membrane</location>
        <topology evidence="6">Multi-pass membrane protein</topology>
    </subcellularLocation>
    <subcellularLocation>
        <location evidence="1">Membrane</location>
        <topology evidence="1">Multi-pass membrane protein</topology>
    </subcellularLocation>
</comment>
<evidence type="ECO:0000256" key="6">
    <source>
        <dbReference type="RuleBase" id="RU361157"/>
    </source>
</evidence>
<dbReference type="GO" id="GO:0046677">
    <property type="term" value="P:response to antibiotic"/>
    <property type="evidence" value="ECO:0007669"/>
    <property type="project" value="UniProtKB-KW"/>
</dbReference>
<dbReference type="GO" id="GO:0140359">
    <property type="term" value="F:ABC-type transporter activity"/>
    <property type="evidence" value="ECO:0007669"/>
    <property type="project" value="InterPro"/>
</dbReference>
<dbReference type="Pfam" id="PF01061">
    <property type="entry name" value="ABC2_membrane"/>
    <property type="match status" value="1"/>
</dbReference>
<dbReference type="InterPro" id="IPR000412">
    <property type="entry name" value="ABC_2_transport"/>
</dbReference>
<feature type="transmembrane region" description="Helical" evidence="6">
    <location>
        <begin position="117"/>
        <end position="146"/>
    </location>
</feature>
<evidence type="ECO:0000313" key="10">
    <source>
        <dbReference type="Proteomes" id="UP000294513"/>
    </source>
</evidence>
<dbReference type="AlphaFoldDB" id="A0A4R5C6C9"/>
<feature type="transmembrane region" description="Helical" evidence="6">
    <location>
        <begin position="152"/>
        <end position="176"/>
    </location>
</feature>
<accession>A0A4R5C6C9</accession>
<dbReference type="RefSeq" id="WP_131890239.1">
    <property type="nucleotide sequence ID" value="NZ_SMKU01000021.1"/>
</dbReference>
<evidence type="ECO:0000256" key="2">
    <source>
        <dbReference type="ARBA" id="ARBA00022692"/>
    </source>
</evidence>
<keyword evidence="3 6" id="KW-1133">Transmembrane helix</keyword>